<comment type="catalytic activity">
    <reaction evidence="1 5">
        <text>uridine(55) in tRNA = pseudouridine(55) in tRNA</text>
        <dbReference type="Rhea" id="RHEA:42532"/>
        <dbReference type="Rhea" id="RHEA-COMP:10101"/>
        <dbReference type="Rhea" id="RHEA-COMP:10102"/>
        <dbReference type="ChEBI" id="CHEBI:65314"/>
        <dbReference type="ChEBI" id="CHEBI:65315"/>
        <dbReference type="EC" id="5.4.99.25"/>
    </reaction>
</comment>
<dbReference type="PATRIC" id="fig|742817.3.peg.2677"/>
<dbReference type="SUPFAM" id="SSF55120">
    <property type="entry name" value="Pseudouridine synthase"/>
    <property type="match status" value="1"/>
</dbReference>
<dbReference type="PANTHER" id="PTHR13767:SF2">
    <property type="entry name" value="PSEUDOURIDYLATE SYNTHASE TRUB1"/>
    <property type="match status" value="1"/>
</dbReference>
<dbReference type="InterPro" id="IPR032819">
    <property type="entry name" value="TruB_C"/>
</dbReference>
<feature type="active site" description="Nucleophile" evidence="5">
    <location>
        <position position="53"/>
    </location>
</feature>
<dbReference type="InterPro" id="IPR014780">
    <property type="entry name" value="tRNA_psdUridine_synth_TruB"/>
</dbReference>
<accession>H1DJR5</accession>
<gene>
    <name evidence="5" type="primary">truB</name>
    <name evidence="8" type="ORF">HMPREF9449_02501</name>
</gene>
<organism evidence="8 9">
    <name type="scientific">Odoribacter laneus YIT 12061</name>
    <dbReference type="NCBI Taxonomy" id="742817"/>
    <lineage>
        <taxon>Bacteria</taxon>
        <taxon>Pseudomonadati</taxon>
        <taxon>Bacteroidota</taxon>
        <taxon>Bacteroidia</taxon>
        <taxon>Bacteroidales</taxon>
        <taxon>Odoribacteraceae</taxon>
        <taxon>Odoribacter</taxon>
    </lineage>
</organism>
<dbReference type="Proteomes" id="UP000004892">
    <property type="component" value="Unassembled WGS sequence"/>
</dbReference>
<dbReference type="GO" id="GO:1990481">
    <property type="term" value="P:mRNA pseudouridine synthesis"/>
    <property type="evidence" value="ECO:0007669"/>
    <property type="project" value="TreeGrafter"/>
</dbReference>
<dbReference type="GO" id="GO:0003723">
    <property type="term" value="F:RNA binding"/>
    <property type="evidence" value="ECO:0007669"/>
    <property type="project" value="InterPro"/>
</dbReference>
<comment type="function">
    <text evidence="5">Responsible for synthesis of pseudouridine from uracil-55 in the psi GC loop of transfer RNAs.</text>
</comment>
<dbReference type="AlphaFoldDB" id="H1DJR5"/>
<evidence type="ECO:0000259" key="6">
    <source>
        <dbReference type="Pfam" id="PF01509"/>
    </source>
</evidence>
<keyword evidence="4 5" id="KW-0413">Isomerase</keyword>
<evidence type="ECO:0000256" key="4">
    <source>
        <dbReference type="ARBA" id="ARBA00023235"/>
    </source>
</evidence>
<feature type="domain" description="tRNA pseudouridylate synthase B C-terminal" evidence="7">
    <location>
        <begin position="187"/>
        <end position="227"/>
    </location>
</feature>
<dbReference type="GO" id="GO:0031119">
    <property type="term" value="P:tRNA pseudouridine synthesis"/>
    <property type="evidence" value="ECO:0007669"/>
    <property type="project" value="UniProtKB-UniRule"/>
</dbReference>
<name>H1DJR5_9BACT</name>
<evidence type="ECO:0000256" key="1">
    <source>
        <dbReference type="ARBA" id="ARBA00000385"/>
    </source>
</evidence>
<proteinExistence type="inferred from homology"/>
<comment type="similarity">
    <text evidence="2 5">Belongs to the pseudouridine synthase TruB family. Type 1 subfamily.</text>
</comment>
<dbReference type="NCBIfam" id="TIGR00431">
    <property type="entry name" value="TruB"/>
    <property type="match status" value="1"/>
</dbReference>
<dbReference type="STRING" id="742817.HMPREF9449_02501"/>
<dbReference type="HAMAP" id="MF_01080">
    <property type="entry name" value="TruB_bact"/>
    <property type="match status" value="1"/>
</dbReference>
<dbReference type="HOGENOM" id="CLU_032087_2_0_10"/>
<protein>
    <recommendedName>
        <fullName evidence="5">tRNA pseudouridine synthase B</fullName>
        <ecNumber evidence="5">5.4.99.25</ecNumber>
    </recommendedName>
    <alternativeName>
        <fullName evidence="5">tRNA pseudouridine(55) synthase</fullName>
        <shortName evidence="5">Psi55 synthase</shortName>
    </alternativeName>
    <alternativeName>
        <fullName evidence="5">tRNA pseudouridylate synthase</fullName>
    </alternativeName>
    <alternativeName>
        <fullName evidence="5">tRNA-uridine isomerase</fullName>
    </alternativeName>
</protein>
<reference evidence="8 9" key="1">
    <citation type="submission" date="2012-01" db="EMBL/GenBank/DDBJ databases">
        <title>The Genome Sequence of Odoribacter laneus YIT 12061.</title>
        <authorList>
            <consortium name="The Broad Institute Genome Sequencing Platform"/>
            <person name="Earl A."/>
            <person name="Ward D."/>
            <person name="Feldgarden M."/>
            <person name="Gevers D."/>
            <person name="Morotomi M."/>
            <person name="Young S.K."/>
            <person name="Zeng Q."/>
            <person name="Gargeya S."/>
            <person name="Fitzgerald M."/>
            <person name="Haas B."/>
            <person name="Abouelleil A."/>
            <person name="Alvarado L."/>
            <person name="Arachchi H.M."/>
            <person name="Berlin A."/>
            <person name="Chapman S.B."/>
            <person name="Gearin G."/>
            <person name="Goldberg J."/>
            <person name="Griggs A."/>
            <person name="Gujja S."/>
            <person name="Hansen M."/>
            <person name="Heiman D."/>
            <person name="Howarth C."/>
            <person name="Larimer J."/>
            <person name="Lui A."/>
            <person name="MacDonald P.J.P."/>
            <person name="McCowen C."/>
            <person name="Montmayeur A."/>
            <person name="Murphy C."/>
            <person name="Neiman D."/>
            <person name="Pearson M."/>
            <person name="Priest M."/>
            <person name="Roberts A."/>
            <person name="Saif S."/>
            <person name="Shea T."/>
            <person name="Sisk P."/>
            <person name="Stolte C."/>
            <person name="Sykes S."/>
            <person name="Wortman J."/>
            <person name="Nusbaum C."/>
            <person name="Birren B."/>
        </authorList>
    </citation>
    <scope>NUCLEOTIDE SEQUENCE [LARGE SCALE GENOMIC DNA]</scope>
    <source>
        <strain evidence="8 9">YIT 12061</strain>
    </source>
</reference>
<evidence type="ECO:0000256" key="5">
    <source>
        <dbReference type="HAMAP-Rule" id="MF_01080"/>
    </source>
</evidence>
<dbReference type="GeneID" id="98070038"/>
<dbReference type="InterPro" id="IPR002501">
    <property type="entry name" value="PsdUridine_synth_N"/>
</dbReference>
<dbReference type="Pfam" id="PF16198">
    <property type="entry name" value="TruB_C_2"/>
    <property type="match status" value="1"/>
</dbReference>
<dbReference type="EMBL" id="ADMC01000026">
    <property type="protein sequence ID" value="EHP46134.1"/>
    <property type="molecule type" value="Genomic_DNA"/>
</dbReference>
<dbReference type="eggNOG" id="COG0130">
    <property type="taxonomic scope" value="Bacteria"/>
</dbReference>
<evidence type="ECO:0000313" key="8">
    <source>
        <dbReference type="EMBL" id="EHP46134.1"/>
    </source>
</evidence>
<comment type="caution">
    <text evidence="8">The sequence shown here is derived from an EMBL/GenBank/DDBJ whole genome shotgun (WGS) entry which is preliminary data.</text>
</comment>
<evidence type="ECO:0000256" key="3">
    <source>
        <dbReference type="ARBA" id="ARBA00022694"/>
    </source>
</evidence>
<evidence type="ECO:0000256" key="2">
    <source>
        <dbReference type="ARBA" id="ARBA00005642"/>
    </source>
</evidence>
<keyword evidence="9" id="KW-1185">Reference proteome</keyword>
<evidence type="ECO:0000259" key="7">
    <source>
        <dbReference type="Pfam" id="PF16198"/>
    </source>
</evidence>
<dbReference type="Pfam" id="PF01509">
    <property type="entry name" value="TruB_N"/>
    <property type="match status" value="1"/>
</dbReference>
<dbReference type="PANTHER" id="PTHR13767">
    <property type="entry name" value="TRNA-PSEUDOURIDINE SYNTHASE"/>
    <property type="match status" value="1"/>
</dbReference>
<dbReference type="RefSeq" id="WP_009137646.1">
    <property type="nucleotide sequence ID" value="NZ_JH594597.1"/>
</dbReference>
<dbReference type="CDD" id="cd02573">
    <property type="entry name" value="PseudoU_synth_EcTruB"/>
    <property type="match status" value="1"/>
</dbReference>
<dbReference type="EC" id="5.4.99.25" evidence="5"/>
<sequence length="233" mass="26519">MILFKEEGVFGEGALVLVDKPLKWTSFDVVNKIRWCLRKKYGKLKVGHAGTLDPLATGLVIICIGKWTKEIERYMGQQKEYLARICLGATTPSFDLETEINANYPWEHITRESFEKVLLQFVGEIQQIPPVYSAVRIDGVRAYEKARKGKGPEMLPREVYIKEIEVVNFELPYVELRIVCGKGTYIRSLAHDIGKACGSGGYLSDLRRTRIGEFQVEKANKMEDLIAFLQEKA</sequence>
<feature type="domain" description="Pseudouridine synthase II N-terminal" evidence="6">
    <location>
        <begin position="38"/>
        <end position="186"/>
    </location>
</feature>
<dbReference type="InterPro" id="IPR020103">
    <property type="entry name" value="PsdUridine_synth_cat_dom_sf"/>
</dbReference>
<keyword evidence="3 5" id="KW-0819">tRNA processing</keyword>
<dbReference type="Gene3D" id="3.30.2350.10">
    <property type="entry name" value="Pseudouridine synthase"/>
    <property type="match status" value="1"/>
</dbReference>
<dbReference type="GO" id="GO:0160148">
    <property type="term" value="F:tRNA pseudouridine(55) synthase activity"/>
    <property type="evidence" value="ECO:0007669"/>
    <property type="project" value="UniProtKB-EC"/>
</dbReference>
<evidence type="ECO:0000313" key="9">
    <source>
        <dbReference type="Proteomes" id="UP000004892"/>
    </source>
</evidence>